<gene>
    <name evidence="1" type="ORF">SAMN02983003_0815</name>
</gene>
<accession>A0A1K2HVU5</accession>
<keyword evidence="2" id="KW-1185">Reference proteome</keyword>
<dbReference type="EMBL" id="FPKU01000001">
    <property type="protein sequence ID" value="SFZ81983.1"/>
    <property type="molecule type" value="Genomic_DNA"/>
</dbReference>
<dbReference type="AlphaFoldDB" id="A0A1K2HVU5"/>
<evidence type="ECO:0000313" key="2">
    <source>
        <dbReference type="Proteomes" id="UP000183447"/>
    </source>
</evidence>
<dbReference type="Proteomes" id="UP000183447">
    <property type="component" value="Unassembled WGS sequence"/>
</dbReference>
<protein>
    <submittedName>
        <fullName evidence="1">Uncharacterized protein</fullName>
    </submittedName>
</protein>
<reference evidence="1 2" key="1">
    <citation type="submission" date="2016-11" db="EMBL/GenBank/DDBJ databases">
        <authorList>
            <person name="Jaros S."/>
            <person name="Januszkiewicz K."/>
            <person name="Wedrychowicz H."/>
        </authorList>
    </citation>
    <scope>NUCLEOTIDE SEQUENCE [LARGE SCALE GENOMIC DNA]</scope>
    <source>
        <strain evidence="1 2">ATCC 23634</strain>
    </source>
</reference>
<sequence>MGQDVFSTLDWSAPPKDMSKPLQAMWWLKKGSLRVGPEWEQAHAIVQAMEGVMEFDWVHALMHWIEADMGNADYWYRRAGKKRAMPSVAAEWEHIARELSGMARH</sequence>
<proteinExistence type="predicted"/>
<dbReference type="OrthoDB" id="370799at2"/>
<evidence type="ECO:0000313" key="1">
    <source>
        <dbReference type="EMBL" id="SFZ81983.1"/>
    </source>
</evidence>
<dbReference type="STRING" id="665118.SAMN02983003_0815"/>
<organism evidence="1 2">
    <name type="scientific">Devosia enhydra</name>
    <dbReference type="NCBI Taxonomy" id="665118"/>
    <lineage>
        <taxon>Bacteria</taxon>
        <taxon>Pseudomonadati</taxon>
        <taxon>Pseudomonadota</taxon>
        <taxon>Alphaproteobacteria</taxon>
        <taxon>Hyphomicrobiales</taxon>
        <taxon>Devosiaceae</taxon>
        <taxon>Devosia</taxon>
    </lineage>
</organism>
<name>A0A1K2HVU5_9HYPH</name>